<comment type="caution">
    <text evidence="2">The sequence shown here is derived from an EMBL/GenBank/DDBJ whole genome shotgun (WGS) entry which is preliminary data.</text>
</comment>
<dbReference type="OrthoDB" id="256672at2157"/>
<dbReference type="InterPro" id="IPR011856">
    <property type="entry name" value="tRNA_endonuc-like_dom_sf"/>
</dbReference>
<dbReference type="PANTHER" id="PTHR30015">
    <property type="entry name" value="MRR RESTRICTION SYSTEM PROTEIN"/>
    <property type="match status" value="1"/>
</dbReference>
<evidence type="ECO:0000313" key="3">
    <source>
        <dbReference type="Proteomes" id="UP000027153"/>
    </source>
</evidence>
<protein>
    <recommendedName>
        <fullName evidence="1">Restriction endonuclease type IV Mrr domain-containing protein</fullName>
    </recommendedName>
</protein>
<dbReference type="RefSeq" id="WP_081810230.1">
    <property type="nucleotide sequence ID" value="NZ_JMIY01000005.1"/>
</dbReference>
<dbReference type="GO" id="GO:0015666">
    <property type="term" value="F:restriction endodeoxyribonuclease activity"/>
    <property type="evidence" value="ECO:0007669"/>
    <property type="project" value="TreeGrafter"/>
</dbReference>
<dbReference type="GO" id="GO:0003677">
    <property type="term" value="F:DNA binding"/>
    <property type="evidence" value="ECO:0007669"/>
    <property type="project" value="InterPro"/>
</dbReference>
<dbReference type="PANTHER" id="PTHR30015:SF7">
    <property type="entry name" value="TYPE IV METHYL-DIRECTED RESTRICTION ENZYME ECOKMRR"/>
    <property type="match status" value="1"/>
</dbReference>
<dbReference type="GO" id="GO:0009307">
    <property type="term" value="P:DNA restriction-modification system"/>
    <property type="evidence" value="ECO:0007669"/>
    <property type="project" value="InterPro"/>
</dbReference>
<proteinExistence type="predicted"/>
<evidence type="ECO:0000313" key="2">
    <source>
        <dbReference type="EMBL" id="KCZ71325.1"/>
    </source>
</evidence>
<dbReference type="InterPro" id="IPR052906">
    <property type="entry name" value="Type_IV_Methyl-Rstrct_Enzyme"/>
</dbReference>
<organism evidence="2 3">
    <name type="scientific">Candidatus Methanoperedens nitratireducens</name>
    <dbReference type="NCBI Taxonomy" id="1392998"/>
    <lineage>
        <taxon>Archaea</taxon>
        <taxon>Methanobacteriati</taxon>
        <taxon>Methanobacteriota</taxon>
        <taxon>Stenosarchaea group</taxon>
        <taxon>Methanomicrobia</taxon>
        <taxon>Methanosarcinales</taxon>
        <taxon>ANME-2 cluster</taxon>
        <taxon>Candidatus Methanoperedentaceae</taxon>
        <taxon>Candidatus Methanoperedens</taxon>
    </lineage>
</organism>
<gene>
    <name evidence="2" type="ORF">ANME2D_02052</name>
</gene>
<evidence type="ECO:0000259" key="1">
    <source>
        <dbReference type="Pfam" id="PF04471"/>
    </source>
</evidence>
<keyword evidence="3" id="KW-1185">Reference proteome</keyword>
<dbReference type="InterPro" id="IPR011335">
    <property type="entry name" value="Restrct_endonuc-II-like"/>
</dbReference>
<sequence length="343" mass="39445">MVRYWVVRMTCGLEEDDDLEDYEIPKNYCFDTEDWEIAEISNFVGIGWSAMGDLTKFSEKNKDKLQEIYENTYDVPPKKTDISQILRFVHDIKAGHIIILPTYPEDDNGIVYKIGKIKSPAYYIKKPSDKAYTRVRRDVDWIKNIPRDMLLEPLKNSLNGQLTVFNVDEHKEEIEALVSGKQLKTKPIIIENKTDTIGKLFEVQKRLMEISPSDFEQLACKTLNLKYDVNTIKTRDVADGGVDFVCLNDKGYTKYRGQIKRVSRNISNSEILQLRGTLIEGEEGIFVTTSHFTPSAVEESTFAHKKKIYLINGAQLSQAILDVYDELDDKYKSTLKIKSKGNE</sequence>
<dbReference type="Proteomes" id="UP000027153">
    <property type="component" value="Unassembled WGS sequence"/>
</dbReference>
<dbReference type="Gene3D" id="3.40.1350.10">
    <property type="match status" value="1"/>
</dbReference>
<dbReference type="Pfam" id="PF04471">
    <property type="entry name" value="Mrr_cat"/>
    <property type="match status" value="1"/>
</dbReference>
<feature type="domain" description="Restriction endonuclease type IV Mrr" evidence="1">
    <location>
        <begin position="208"/>
        <end position="319"/>
    </location>
</feature>
<reference evidence="2 3" key="1">
    <citation type="journal article" date="2013" name="Nature">
        <title>Anaerobic oxidation of methane coupled to nitrate reduction in a novel archaeal lineage.</title>
        <authorList>
            <person name="Haroon M.F."/>
            <person name="Hu S."/>
            <person name="Shi Y."/>
            <person name="Imelfort M."/>
            <person name="Keller J."/>
            <person name="Hugenholtz P."/>
            <person name="Yuan Z."/>
            <person name="Tyson G.W."/>
        </authorList>
    </citation>
    <scope>NUCLEOTIDE SEQUENCE [LARGE SCALE GENOMIC DNA]</scope>
    <source>
        <strain evidence="2 3">ANME-2d</strain>
    </source>
</reference>
<dbReference type="SUPFAM" id="SSF52980">
    <property type="entry name" value="Restriction endonuclease-like"/>
    <property type="match status" value="1"/>
</dbReference>
<dbReference type="EMBL" id="JMIY01000005">
    <property type="protein sequence ID" value="KCZ71325.1"/>
    <property type="molecule type" value="Genomic_DNA"/>
</dbReference>
<name>A0A062V7G0_9EURY</name>
<accession>A0A062V7G0</accession>
<dbReference type="InterPro" id="IPR007560">
    <property type="entry name" value="Restrct_endonuc_IV_Mrr"/>
</dbReference>
<dbReference type="AlphaFoldDB" id="A0A062V7G0"/>